<dbReference type="InterPro" id="IPR002912">
    <property type="entry name" value="ACT_dom"/>
</dbReference>
<feature type="domain" description="ACT" evidence="2">
    <location>
        <begin position="187"/>
        <end position="270"/>
    </location>
</feature>
<keyword evidence="4" id="KW-1185">Reference proteome</keyword>
<dbReference type="EMBL" id="DF237404">
    <property type="protein sequence ID" value="GAQ88738.1"/>
    <property type="molecule type" value="Genomic_DNA"/>
</dbReference>
<reference evidence="3 4" key="1">
    <citation type="journal article" date="2014" name="Nat. Commun.">
        <title>Klebsormidium flaccidum genome reveals primary factors for plant terrestrial adaptation.</title>
        <authorList>
            <person name="Hori K."/>
            <person name="Maruyama F."/>
            <person name="Fujisawa T."/>
            <person name="Togashi T."/>
            <person name="Yamamoto N."/>
            <person name="Seo M."/>
            <person name="Sato S."/>
            <person name="Yamada T."/>
            <person name="Mori H."/>
            <person name="Tajima N."/>
            <person name="Moriyama T."/>
            <person name="Ikeuchi M."/>
            <person name="Watanabe M."/>
            <person name="Wada H."/>
            <person name="Kobayashi K."/>
            <person name="Saito M."/>
            <person name="Masuda T."/>
            <person name="Sasaki-Sekimoto Y."/>
            <person name="Mashiguchi K."/>
            <person name="Awai K."/>
            <person name="Shimojima M."/>
            <person name="Masuda S."/>
            <person name="Iwai M."/>
            <person name="Nobusawa T."/>
            <person name="Narise T."/>
            <person name="Kondo S."/>
            <person name="Saito H."/>
            <person name="Sato R."/>
            <person name="Murakawa M."/>
            <person name="Ihara Y."/>
            <person name="Oshima-Yamada Y."/>
            <person name="Ohtaka K."/>
            <person name="Satoh M."/>
            <person name="Sonobe K."/>
            <person name="Ishii M."/>
            <person name="Ohtani R."/>
            <person name="Kanamori-Sato M."/>
            <person name="Honoki R."/>
            <person name="Miyazaki D."/>
            <person name="Mochizuki H."/>
            <person name="Umetsu J."/>
            <person name="Higashi K."/>
            <person name="Shibata D."/>
            <person name="Kamiya Y."/>
            <person name="Sato N."/>
            <person name="Nakamura Y."/>
            <person name="Tabata S."/>
            <person name="Ida S."/>
            <person name="Kurokawa K."/>
            <person name="Ohta H."/>
        </authorList>
    </citation>
    <scope>NUCLEOTIDE SEQUENCE [LARGE SCALE GENOMIC DNA]</scope>
    <source>
        <strain evidence="3 4">NIES-2285</strain>
    </source>
</reference>
<dbReference type="Pfam" id="PF13740">
    <property type="entry name" value="ACT_6"/>
    <property type="match status" value="1"/>
</dbReference>
<protein>
    <recommendedName>
        <fullName evidence="2">ACT domain-containing protein</fullName>
    </recommendedName>
</protein>
<dbReference type="AlphaFoldDB" id="A0A1Y1IKX5"/>
<feature type="compositionally biased region" description="Low complexity" evidence="1">
    <location>
        <begin position="287"/>
        <end position="297"/>
    </location>
</feature>
<feature type="domain" description="ACT" evidence="2">
    <location>
        <begin position="97"/>
        <end position="173"/>
    </location>
</feature>
<dbReference type="PANTHER" id="PTHR34875:SF6">
    <property type="entry name" value="UPF0237 PROTEIN MJ1558"/>
    <property type="match status" value="1"/>
</dbReference>
<gene>
    <name evidence="3" type="ORF">KFL_004550090</name>
</gene>
<evidence type="ECO:0000313" key="4">
    <source>
        <dbReference type="Proteomes" id="UP000054558"/>
    </source>
</evidence>
<sequence>MLGLRAWHLARLLGRPELVRREALGCQGTRLLQCCRWLQSGLFGYSEDDLSRWPSSASHYAPSLPAFSQLTPYAPFHTTGSVSSPDFQDHYKVRQLVMTASGPDRPGIVSRLSKRLLELGGNVEESRMARLAGDFSILMLVTVDATVPSRAEEIRSSLSDIEGLHVFTRWTSEDPSYLKKLQKRFRRISLRGADNPGLVYNVTEYLASLHVNIESLETGTEEAPFGGTTLFMMDGIVAIPPDISTARLASDLDALQTTLGVDITVTNMEKPGAGRTGGGNGGGSGSSRGSATGTASSFPTSAQVSRASGASDGASAASESKQYMAG</sequence>
<dbReference type="Proteomes" id="UP000054558">
    <property type="component" value="Unassembled WGS sequence"/>
</dbReference>
<organism evidence="3 4">
    <name type="scientific">Klebsormidium nitens</name>
    <name type="common">Green alga</name>
    <name type="synonym">Ulothrix nitens</name>
    <dbReference type="NCBI Taxonomy" id="105231"/>
    <lineage>
        <taxon>Eukaryota</taxon>
        <taxon>Viridiplantae</taxon>
        <taxon>Streptophyta</taxon>
        <taxon>Klebsormidiophyceae</taxon>
        <taxon>Klebsormidiales</taxon>
        <taxon>Klebsormidiaceae</taxon>
        <taxon>Klebsormidium</taxon>
    </lineage>
</organism>
<name>A0A1Y1IKX5_KLENI</name>
<dbReference type="InterPro" id="IPR050990">
    <property type="entry name" value="UPF0237/GcvR_regulator"/>
</dbReference>
<dbReference type="SUPFAM" id="SSF55021">
    <property type="entry name" value="ACT-like"/>
    <property type="match status" value="2"/>
</dbReference>
<feature type="compositionally biased region" description="Gly residues" evidence="1">
    <location>
        <begin position="274"/>
        <end position="286"/>
    </location>
</feature>
<accession>A0A1Y1IKX5</accession>
<evidence type="ECO:0000256" key="1">
    <source>
        <dbReference type="SAM" id="MobiDB-lite"/>
    </source>
</evidence>
<evidence type="ECO:0000259" key="2">
    <source>
        <dbReference type="PROSITE" id="PS51671"/>
    </source>
</evidence>
<dbReference type="PROSITE" id="PS51671">
    <property type="entry name" value="ACT"/>
    <property type="match status" value="2"/>
</dbReference>
<evidence type="ECO:0000313" key="3">
    <source>
        <dbReference type="EMBL" id="GAQ88738.1"/>
    </source>
</evidence>
<dbReference type="OrthoDB" id="5345392at2759"/>
<feature type="compositionally biased region" description="Low complexity" evidence="1">
    <location>
        <begin position="305"/>
        <end position="318"/>
    </location>
</feature>
<dbReference type="Gene3D" id="3.30.70.260">
    <property type="match status" value="2"/>
</dbReference>
<proteinExistence type="predicted"/>
<dbReference type="InterPro" id="IPR045865">
    <property type="entry name" value="ACT-like_dom_sf"/>
</dbReference>
<feature type="region of interest" description="Disordered" evidence="1">
    <location>
        <begin position="266"/>
        <end position="326"/>
    </location>
</feature>
<dbReference type="PANTHER" id="PTHR34875">
    <property type="entry name" value="UPF0237 PROTEIN MJ1558"/>
    <property type="match status" value="1"/>
</dbReference>
<dbReference type="STRING" id="105231.A0A1Y1IKX5"/>
<dbReference type="CDD" id="cd04869">
    <property type="entry name" value="ACT_GcvR_2"/>
    <property type="match status" value="1"/>
</dbReference>